<dbReference type="PANTHER" id="PTHR22930:SF269">
    <property type="entry name" value="NUCLEASE HARBI1-LIKE PROTEIN"/>
    <property type="match status" value="1"/>
</dbReference>
<dbReference type="GO" id="GO:0016787">
    <property type="term" value="F:hydrolase activity"/>
    <property type="evidence" value="ECO:0007669"/>
    <property type="project" value="UniProtKB-KW"/>
</dbReference>
<reference evidence="9" key="3">
    <citation type="submission" date="2025-09" db="UniProtKB">
        <authorList>
            <consortium name="Ensembl"/>
        </authorList>
    </citation>
    <scope>IDENTIFICATION</scope>
</reference>
<dbReference type="Ensembl" id="ENSSAUT00010016754.1">
    <property type="protein sequence ID" value="ENSSAUP00010015807.1"/>
    <property type="gene ID" value="ENSSAUG00010007302.1"/>
</dbReference>
<name>A0A671UN16_SPAAU</name>
<keyword evidence="4" id="KW-0540">Nuclease</keyword>
<dbReference type="AlphaFoldDB" id="A0A671UN16"/>
<keyword evidence="10" id="KW-1185">Reference proteome</keyword>
<proteinExistence type="inferred from homology"/>
<reference evidence="9" key="2">
    <citation type="submission" date="2025-08" db="UniProtKB">
        <authorList>
            <consortium name="Ensembl"/>
        </authorList>
    </citation>
    <scope>IDENTIFICATION</scope>
</reference>
<keyword evidence="7" id="KW-0539">Nucleus</keyword>
<protein>
    <recommendedName>
        <fullName evidence="8">DDE Tnp4 domain-containing protein</fullName>
    </recommendedName>
</protein>
<keyword evidence="6" id="KW-0378">Hydrolase</keyword>
<dbReference type="GO" id="GO:0004518">
    <property type="term" value="F:nuclease activity"/>
    <property type="evidence" value="ECO:0007669"/>
    <property type="project" value="UniProtKB-KW"/>
</dbReference>
<evidence type="ECO:0000259" key="8">
    <source>
        <dbReference type="Pfam" id="PF13359"/>
    </source>
</evidence>
<dbReference type="Proteomes" id="UP000472265">
    <property type="component" value="Chromosome 17"/>
</dbReference>
<comment type="cofactor">
    <cofactor evidence="1">
        <name>a divalent metal cation</name>
        <dbReference type="ChEBI" id="CHEBI:60240"/>
    </cofactor>
</comment>
<dbReference type="InterPro" id="IPR027806">
    <property type="entry name" value="HARBI1_dom"/>
</dbReference>
<evidence type="ECO:0000256" key="1">
    <source>
        <dbReference type="ARBA" id="ARBA00001968"/>
    </source>
</evidence>
<feature type="domain" description="DDE Tnp4" evidence="8">
    <location>
        <begin position="181"/>
        <end position="346"/>
    </location>
</feature>
<dbReference type="GeneTree" id="ENSGT00940000164115"/>
<evidence type="ECO:0000256" key="3">
    <source>
        <dbReference type="ARBA" id="ARBA00006958"/>
    </source>
</evidence>
<evidence type="ECO:0000256" key="6">
    <source>
        <dbReference type="ARBA" id="ARBA00022801"/>
    </source>
</evidence>
<dbReference type="PANTHER" id="PTHR22930">
    <property type="match status" value="1"/>
</dbReference>
<dbReference type="Pfam" id="PF13359">
    <property type="entry name" value="DDE_Tnp_4"/>
    <property type="match status" value="1"/>
</dbReference>
<organism evidence="9 10">
    <name type="scientific">Sparus aurata</name>
    <name type="common">Gilthead sea bream</name>
    <dbReference type="NCBI Taxonomy" id="8175"/>
    <lineage>
        <taxon>Eukaryota</taxon>
        <taxon>Metazoa</taxon>
        <taxon>Chordata</taxon>
        <taxon>Craniata</taxon>
        <taxon>Vertebrata</taxon>
        <taxon>Euteleostomi</taxon>
        <taxon>Actinopterygii</taxon>
        <taxon>Neopterygii</taxon>
        <taxon>Teleostei</taxon>
        <taxon>Neoteleostei</taxon>
        <taxon>Acanthomorphata</taxon>
        <taxon>Eupercaria</taxon>
        <taxon>Spariformes</taxon>
        <taxon>Sparidae</taxon>
        <taxon>Sparus</taxon>
    </lineage>
</organism>
<dbReference type="InParanoid" id="A0A671UN16"/>
<evidence type="ECO:0000313" key="10">
    <source>
        <dbReference type="Proteomes" id="UP000472265"/>
    </source>
</evidence>
<sequence length="421" mass="47664">GPHTPPRRPTALSDHSPTLCCLSSDPFGRKVALNTPLRRSWIQQRQAQGVYPNLCRELEMNEPADFRNFARMFPAQFQMLEELVRPIIQRKNTNYRDSISGGERLMVTLRFLATGESFQSLSYQFRMGVSTIRQFVPETCQAIYQVLKDKYVKCPDTALEWQQVATGFLSQWNFPNCIGALDGKHINIRPPPGSGSTFYNYKHHFSIVLMAMVDSYYRFLYVDVGCQGRVSDGGVFAGCTLADALENRTTNIPDPAPLPGSDQLSPYCIVADEAFPLKEYLMKPYPHRGLPPAQRVFNYRLSRARRVVENAFGILASRFRVLQTTINIQDTAKVENIVLACCALHNFLRTESCEVYMADMVDREGPDDAILAGRWREDPALQQASLPRATNATTRAKLTRDNLCQYFMSDCGAVPFQWGKD</sequence>
<dbReference type="InterPro" id="IPR045249">
    <property type="entry name" value="HARBI1-like"/>
</dbReference>
<comment type="similarity">
    <text evidence="3">Belongs to the HARBI1 family.</text>
</comment>
<evidence type="ECO:0000256" key="5">
    <source>
        <dbReference type="ARBA" id="ARBA00022723"/>
    </source>
</evidence>
<dbReference type="GO" id="GO:0005634">
    <property type="term" value="C:nucleus"/>
    <property type="evidence" value="ECO:0007669"/>
    <property type="project" value="UniProtKB-SubCell"/>
</dbReference>
<accession>A0A671UN16</accession>
<evidence type="ECO:0000313" key="9">
    <source>
        <dbReference type="Ensembl" id="ENSSAUP00010015807.1"/>
    </source>
</evidence>
<dbReference type="OMA" id="FARMFPA"/>
<reference evidence="9" key="1">
    <citation type="submission" date="2021-04" db="EMBL/GenBank/DDBJ databases">
        <authorList>
            <consortium name="Wellcome Sanger Institute Data Sharing"/>
        </authorList>
    </citation>
    <scope>NUCLEOTIDE SEQUENCE [LARGE SCALE GENOMIC DNA]</scope>
</reference>
<keyword evidence="5" id="KW-0479">Metal-binding</keyword>
<evidence type="ECO:0000256" key="2">
    <source>
        <dbReference type="ARBA" id="ARBA00004123"/>
    </source>
</evidence>
<comment type="subcellular location">
    <subcellularLocation>
        <location evidence="2">Nucleus</location>
    </subcellularLocation>
</comment>
<dbReference type="GO" id="GO:0046872">
    <property type="term" value="F:metal ion binding"/>
    <property type="evidence" value="ECO:0007669"/>
    <property type="project" value="UniProtKB-KW"/>
</dbReference>
<evidence type="ECO:0000256" key="4">
    <source>
        <dbReference type="ARBA" id="ARBA00022722"/>
    </source>
</evidence>
<evidence type="ECO:0000256" key="7">
    <source>
        <dbReference type="ARBA" id="ARBA00023242"/>
    </source>
</evidence>